<dbReference type="PANTHER" id="PTHR21368">
    <property type="entry name" value="50S RIBOSOMAL PROTEIN L9"/>
    <property type="match status" value="1"/>
</dbReference>
<dbReference type="InterPro" id="IPR009027">
    <property type="entry name" value="Ribosomal_bL9/RNase_H1_N"/>
</dbReference>
<dbReference type="Pfam" id="PF01281">
    <property type="entry name" value="Ribosomal_L9_N"/>
    <property type="match status" value="1"/>
</dbReference>
<dbReference type="AlphaFoldDB" id="A0A0N5ABS3"/>
<evidence type="ECO:0000259" key="6">
    <source>
        <dbReference type="Pfam" id="PF01281"/>
    </source>
</evidence>
<dbReference type="SUPFAM" id="SSF55658">
    <property type="entry name" value="L9 N-domain-like"/>
    <property type="match status" value="1"/>
</dbReference>
<comment type="similarity">
    <text evidence="1">Belongs to the bacterial ribosomal protein bL9 family.</text>
</comment>
<organism evidence="7 8">
    <name type="scientific">Syphacia muris</name>
    <dbReference type="NCBI Taxonomy" id="451379"/>
    <lineage>
        <taxon>Eukaryota</taxon>
        <taxon>Metazoa</taxon>
        <taxon>Ecdysozoa</taxon>
        <taxon>Nematoda</taxon>
        <taxon>Chromadorea</taxon>
        <taxon>Rhabditida</taxon>
        <taxon>Spirurina</taxon>
        <taxon>Oxyuridomorpha</taxon>
        <taxon>Oxyuroidea</taxon>
        <taxon>Oxyuridae</taxon>
        <taxon>Syphacia</taxon>
    </lineage>
</organism>
<keyword evidence="7" id="KW-1185">Reference proteome</keyword>
<keyword evidence="3" id="KW-0687">Ribonucleoprotein</keyword>
<name>A0A0N5ABS3_9BILA</name>
<dbReference type="InterPro" id="IPR036935">
    <property type="entry name" value="Ribosomal_bL9_N_sf"/>
</dbReference>
<evidence type="ECO:0000256" key="4">
    <source>
        <dbReference type="ARBA" id="ARBA00035194"/>
    </source>
</evidence>
<sequence length="313" mass="36206">MFRVFFFIFLEPNSLKGKSVDVQSQDFDSMSAIADTCYTTSTTSSMNTWVLRRVHVPNPTPEGKWQRNPEELPYMMRYEVVENENEINPGPIKVILLEDVEGVGNQFDVIDVERNMARNDLILSRKAVYASPFDLKYYGALREKMKEELSKKVRIPYDYIVLARELVKNVIPIHVSLNNPWILNRSILLCALIEKGIHTTEDSIFLTKKPYEGPNMELENRLIRFYIVIGKQYIIPMLGRISHIASDQNKQVVFLHICYNLTVIYPEMSGVSLEKEMRIANISAEAPYFHRIANITSEFDVAELMEKRCKGLI</sequence>
<dbReference type="STRING" id="451379.A0A0N5ABS3"/>
<reference evidence="8" key="1">
    <citation type="submission" date="2017-02" db="UniProtKB">
        <authorList>
            <consortium name="WormBaseParasite"/>
        </authorList>
    </citation>
    <scope>IDENTIFICATION</scope>
</reference>
<accession>A0A0N5ABS3</accession>
<keyword evidence="2" id="KW-0689">Ribosomal protein</keyword>
<feature type="domain" description="Ribosomal protein L9" evidence="6">
    <location>
        <begin position="92"/>
        <end position="137"/>
    </location>
</feature>
<dbReference type="GO" id="GO:0003735">
    <property type="term" value="F:structural constituent of ribosome"/>
    <property type="evidence" value="ECO:0007669"/>
    <property type="project" value="InterPro"/>
</dbReference>
<evidence type="ECO:0000313" key="7">
    <source>
        <dbReference type="Proteomes" id="UP000046393"/>
    </source>
</evidence>
<dbReference type="GO" id="GO:0006412">
    <property type="term" value="P:translation"/>
    <property type="evidence" value="ECO:0007669"/>
    <property type="project" value="InterPro"/>
</dbReference>
<dbReference type="InterPro" id="IPR020070">
    <property type="entry name" value="Ribosomal_bL9_N"/>
</dbReference>
<dbReference type="GO" id="GO:0005840">
    <property type="term" value="C:ribosome"/>
    <property type="evidence" value="ECO:0007669"/>
    <property type="project" value="UniProtKB-KW"/>
</dbReference>
<evidence type="ECO:0000256" key="2">
    <source>
        <dbReference type="ARBA" id="ARBA00022980"/>
    </source>
</evidence>
<dbReference type="GO" id="GO:1990904">
    <property type="term" value="C:ribonucleoprotein complex"/>
    <property type="evidence" value="ECO:0007669"/>
    <property type="project" value="UniProtKB-KW"/>
</dbReference>
<dbReference type="WBParaSite" id="SMUV_0000159901-mRNA-1">
    <property type="protein sequence ID" value="SMUV_0000159901-mRNA-1"/>
    <property type="gene ID" value="SMUV_0000159901"/>
</dbReference>
<evidence type="ECO:0000256" key="3">
    <source>
        <dbReference type="ARBA" id="ARBA00023274"/>
    </source>
</evidence>
<dbReference type="Proteomes" id="UP000046393">
    <property type="component" value="Unplaced"/>
</dbReference>
<dbReference type="InterPro" id="IPR000244">
    <property type="entry name" value="Ribosomal_bL9"/>
</dbReference>
<dbReference type="Gene3D" id="3.40.5.10">
    <property type="entry name" value="Ribosomal protein L9, N-terminal domain"/>
    <property type="match status" value="1"/>
</dbReference>
<protein>
    <recommendedName>
        <fullName evidence="4">Large ribosomal subunit protein bL9m</fullName>
    </recommendedName>
    <alternativeName>
        <fullName evidence="5">39S ribosomal protein L9, mitochondrial</fullName>
    </alternativeName>
</protein>
<evidence type="ECO:0000256" key="5">
    <source>
        <dbReference type="ARBA" id="ARBA00035381"/>
    </source>
</evidence>
<proteinExistence type="inferred from homology"/>
<evidence type="ECO:0000256" key="1">
    <source>
        <dbReference type="ARBA" id="ARBA00010605"/>
    </source>
</evidence>
<evidence type="ECO:0000313" key="8">
    <source>
        <dbReference type="WBParaSite" id="SMUV_0000159901-mRNA-1"/>
    </source>
</evidence>